<sequence length="100" mass="10997">IPAGFVAIQQAETYSCYILILGFLQQLESPCRLRLECGGLNRAPFWPHSGTGFIWRLWFPAGLLGFGLAWWVEASPGFIRFLGLPARPLPGSCVLAHPLG</sequence>
<keyword evidence="1" id="KW-0812">Transmembrane</keyword>
<proteinExistence type="predicted"/>
<accession>A0ABV0PTR4</accession>
<reference evidence="2 3" key="1">
    <citation type="submission" date="2021-06" db="EMBL/GenBank/DDBJ databases">
        <authorList>
            <person name="Palmer J.M."/>
        </authorList>
    </citation>
    <scope>NUCLEOTIDE SEQUENCE [LARGE SCALE GENOMIC DNA]</scope>
    <source>
        <strain evidence="2 3">GA_2019</strain>
        <tissue evidence="2">Muscle</tissue>
    </source>
</reference>
<comment type="caution">
    <text evidence="2">The sequence shown here is derived from an EMBL/GenBank/DDBJ whole genome shotgun (WGS) entry which is preliminary data.</text>
</comment>
<protein>
    <submittedName>
        <fullName evidence="2">Uncharacterized protein</fullName>
    </submittedName>
</protein>
<name>A0ABV0PTR4_9TELE</name>
<keyword evidence="1" id="KW-0472">Membrane</keyword>
<evidence type="ECO:0000313" key="3">
    <source>
        <dbReference type="Proteomes" id="UP001476798"/>
    </source>
</evidence>
<feature type="transmembrane region" description="Helical" evidence="1">
    <location>
        <begin position="53"/>
        <end position="72"/>
    </location>
</feature>
<feature type="non-terminal residue" evidence="2">
    <location>
        <position position="1"/>
    </location>
</feature>
<evidence type="ECO:0000256" key="1">
    <source>
        <dbReference type="SAM" id="Phobius"/>
    </source>
</evidence>
<organism evidence="2 3">
    <name type="scientific">Goodea atripinnis</name>
    <dbReference type="NCBI Taxonomy" id="208336"/>
    <lineage>
        <taxon>Eukaryota</taxon>
        <taxon>Metazoa</taxon>
        <taxon>Chordata</taxon>
        <taxon>Craniata</taxon>
        <taxon>Vertebrata</taxon>
        <taxon>Euteleostomi</taxon>
        <taxon>Actinopterygii</taxon>
        <taxon>Neopterygii</taxon>
        <taxon>Teleostei</taxon>
        <taxon>Neoteleostei</taxon>
        <taxon>Acanthomorphata</taxon>
        <taxon>Ovalentaria</taxon>
        <taxon>Atherinomorphae</taxon>
        <taxon>Cyprinodontiformes</taxon>
        <taxon>Goodeidae</taxon>
        <taxon>Goodea</taxon>
    </lineage>
</organism>
<dbReference type="EMBL" id="JAHRIO010084798">
    <property type="protein sequence ID" value="MEQ2186622.1"/>
    <property type="molecule type" value="Genomic_DNA"/>
</dbReference>
<keyword evidence="1" id="KW-1133">Transmembrane helix</keyword>
<keyword evidence="3" id="KW-1185">Reference proteome</keyword>
<gene>
    <name evidence="2" type="ORF">GOODEAATRI_030475</name>
</gene>
<evidence type="ECO:0000313" key="2">
    <source>
        <dbReference type="EMBL" id="MEQ2186622.1"/>
    </source>
</evidence>
<dbReference type="Proteomes" id="UP001476798">
    <property type="component" value="Unassembled WGS sequence"/>
</dbReference>